<reference evidence="1" key="2">
    <citation type="submission" date="2006-01" db="EMBL/GenBank/DDBJ databases">
        <authorList>
            <person name="Williamson L.L."/>
            <person name="Borlee B.R."/>
            <person name="Schloss P.D."/>
            <person name="Guan C."/>
            <person name="Handelsman J."/>
        </authorList>
    </citation>
    <scope>NUCLEOTIDE SEQUENCE</scope>
</reference>
<sequence length="117" mass="12686">MLDPAKVLEAMRAGVNMGQSSQASLSQPFIQGASKIQMSGPEAASSVLKNVTQSSDSMLSNMKGIFNSLQDNVTDHQTMQTEEHPKDFNVAMSDLRETIAKGFPGEMADFFSKVPKM</sequence>
<reference evidence="1" key="1">
    <citation type="journal article" date="2005" name="Appl. Environ. Microbiol.">
        <title>Intracellular screen to identify metagenomic clones that induce or inhibit a quorum-sensing biosensor.</title>
        <authorList>
            <person name="Williamson L.L."/>
            <person name="Borlee B.R."/>
            <person name="Schloss P.D."/>
            <person name="Guan C."/>
            <person name="Allen H.K."/>
            <person name="Handelsman J."/>
        </authorList>
    </citation>
    <scope>NUCLEOTIDE SEQUENCE</scope>
</reference>
<dbReference type="EMBL" id="AY688432">
    <property type="protein sequence ID" value="AAT90792.1"/>
    <property type="molecule type" value="Genomic_DNA"/>
</dbReference>
<dbReference type="AlphaFoldDB" id="Q6B378"/>
<dbReference type="InterPro" id="IPR046244">
    <property type="entry name" value="DUF6277"/>
</dbReference>
<protein>
    <submittedName>
        <fullName evidence="1">Uncharacterized protein</fullName>
    </submittedName>
</protein>
<organism evidence="1">
    <name type="scientific">uncultured proteobacterium QS1</name>
    <dbReference type="NCBI Taxonomy" id="288647"/>
    <lineage>
        <taxon>Bacteria</taxon>
        <taxon>Pseudomonadati</taxon>
        <taxon>Pseudomonadota</taxon>
        <taxon>environmental samples</taxon>
    </lineage>
</organism>
<name>Q6B378_9PROT</name>
<proteinExistence type="predicted"/>
<gene>
    <name evidence="1" type="ORF">qs130</name>
</gene>
<dbReference type="Pfam" id="PF19793">
    <property type="entry name" value="DUF6277"/>
    <property type="match status" value="1"/>
</dbReference>
<accession>Q6B378</accession>
<evidence type="ECO:0000313" key="1">
    <source>
        <dbReference type="EMBL" id="AAT90792.1"/>
    </source>
</evidence>